<dbReference type="InterPro" id="IPR051704">
    <property type="entry name" value="FAD_aromatic-hydroxylase"/>
</dbReference>
<evidence type="ECO:0000313" key="3">
    <source>
        <dbReference type="Proteomes" id="UP000530928"/>
    </source>
</evidence>
<accession>A0A7W0CF42</accession>
<dbReference type="GO" id="GO:0071949">
    <property type="term" value="F:FAD binding"/>
    <property type="evidence" value="ECO:0007669"/>
    <property type="project" value="InterPro"/>
</dbReference>
<protein>
    <submittedName>
        <fullName evidence="2">2-polyprenyl-6-methoxyphenol hydroxylase-like FAD-dependent oxidoreductase</fullName>
    </submittedName>
</protein>
<dbReference type="Proteomes" id="UP000530928">
    <property type="component" value="Unassembled WGS sequence"/>
</dbReference>
<comment type="caution">
    <text evidence="2">The sequence shown here is derived from an EMBL/GenBank/DDBJ whole genome shotgun (WGS) entry which is preliminary data.</text>
</comment>
<dbReference type="SUPFAM" id="SSF51905">
    <property type="entry name" value="FAD/NAD(P)-binding domain"/>
    <property type="match status" value="1"/>
</dbReference>
<dbReference type="InterPro" id="IPR036188">
    <property type="entry name" value="FAD/NAD-bd_sf"/>
</dbReference>
<dbReference type="RefSeq" id="WP_181608714.1">
    <property type="nucleotide sequence ID" value="NZ_BAABAM010000001.1"/>
</dbReference>
<organism evidence="2 3">
    <name type="scientific">Nonomuraea soli</name>
    <dbReference type="NCBI Taxonomy" id="1032476"/>
    <lineage>
        <taxon>Bacteria</taxon>
        <taxon>Bacillati</taxon>
        <taxon>Actinomycetota</taxon>
        <taxon>Actinomycetes</taxon>
        <taxon>Streptosporangiales</taxon>
        <taxon>Streptosporangiaceae</taxon>
        <taxon>Nonomuraea</taxon>
    </lineage>
</organism>
<dbReference type="Gene3D" id="3.50.50.60">
    <property type="entry name" value="FAD/NAD(P)-binding domain"/>
    <property type="match status" value="1"/>
</dbReference>
<name>A0A7W0CF42_9ACTN</name>
<evidence type="ECO:0000259" key="1">
    <source>
        <dbReference type="Pfam" id="PF01494"/>
    </source>
</evidence>
<feature type="domain" description="FAD-binding" evidence="1">
    <location>
        <begin position="3"/>
        <end position="316"/>
    </location>
</feature>
<dbReference type="AlphaFoldDB" id="A0A7W0CF42"/>
<dbReference type="PANTHER" id="PTHR46865">
    <property type="entry name" value="OXIDOREDUCTASE-RELATED"/>
    <property type="match status" value="1"/>
</dbReference>
<reference evidence="2 3" key="1">
    <citation type="submission" date="2020-07" db="EMBL/GenBank/DDBJ databases">
        <title>Genomic Encyclopedia of Type Strains, Phase IV (KMG-IV): sequencing the most valuable type-strain genomes for metagenomic binning, comparative biology and taxonomic classification.</title>
        <authorList>
            <person name="Goeker M."/>
        </authorList>
    </citation>
    <scope>NUCLEOTIDE SEQUENCE [LARGE SCALE GENOMIC DNA]</scope>
    <source>
        <strain evidence="2 3">DSM 45533</strain>
    </source>
</reference>
<keyword evidence="3" id="KW-1185">Reference proteome</keyword>
<gene>
    <name evidence="2" type="ORF">HNR30_001318</name>
</gene>
<dbReference type="Pfam" id="PF01494">
    <property type="entry name" value="FAD_binding_3"/>
    <property type="match status" value="1"/>
</dbReference>
<dbReference type="PANTHER" id="PTHR46865:SF8">
    <property type="entry name" value="POSSIBLE OXIDOREDUCTASE"/>
    <property type="match status" value="1"/>
</dbReference>
<dbReference type="InterPro" id="IPR002938">
    <property type="entry name" value="FAD-bd"/>
</dbReference>
<dbReference type="Gene3D" id="3.30.9.10">
    <property type="entry name" value="D-Amino Acid Oxidase, subunit A, domain 2"/>
    <property type="match status" value="1"/>
</dbReference>
<proteinExistence type="predicted"/>
<dbReference type="PRINTS" id="PR00420">
    <property type="entry name" value="RNGMNOXGNASE"/>
</dbReference>
<dbReference type="EMBL" id="JACDUR010000001">
    <property type="protein sequence ID" value="MBA2889983.1"/>
    <property type="molecule type" value="Genomic_DNA"/>
</dbReference>
<sequence length="385" mass="41170">MRAIIIGAGIAGLAAALRLHQIGWDTLIVERAPARRGGGYAVTFAGIGYDAAERMGILPDLLKKGFITDELVYHKPNGERRFALDRATIAATTGPRSITILRGDLEAVLYEKVEGHTEGHTEIRFGATLTAVDQDERAVRVSLTDGTVEEADLLIGADGLHSATRALLFGPEKDFLLDLEHKVAVFMLDQRPAGIATGATGTLSSGGRTAAVISIPDGRNVAFFGYRAGHARPGEDVATELQRVYGDLGWVIPEALAGLARADSVYFDTISQVVAPSWSKGRVVLLGDAAWCVTLFAGYGSALAVGGADRLGTELEAYPGDIPAALAAWEAAIRPEAERKQKLGRRVKGVYAPANPVVLWLSQLPLRLAALPPVRRYMIRRFIKG</sequence>
<evidence type="ECO:0000313" key="2">
    <source>
        <dbReference type="EMBL" id="MBA2889983.1"/>
    </source>
</evidence>